<comment type="caution">
    <text evidence="1">The sequence shown here is derived from an EMBL/GenBank/DDBJ whole genome shotgun (WGS) entry which is preliminary data.</text>
</comment>
<reference evidence="1 2" key="1">
    <citation type="journal article" date="2018" name="Front. Plant Sci.">
        <title>Red Clover (Trifolium pratense) and Zigzag Clover (T. medium) - A Picture of Genomic Similarities and Differences.</title>
        <authorList>
            <person name="Dluhosova J."/>
            <person name="Istvanek J."/>
            <person name="Nedelnik J."/>
            <person name="Repkova J."/>
        </authorList>
    </citation>
    <scope>NUCLEOTIDE SEQUENCE [LARGE SCALE GENOMIC DNA]</scope>
    <source>
        <strain evidence="2">cv. 10/8</strain>
        <tissue evidence="1">Leaf</tissue>
    </source>
</reference>
<name>A0A392MWD2_9FABA</name>
<feature type="non-terminal residue" evidence="1">
    <location>
        <position position="1"/>
    </location>
</feature>
<protein>
    <submittedName>
        <fullName evidence="1">Retrotransposon protein putative Ty1-copia subclass</fullName>
    </submittedName>
</protein>
<evidence type="ECO:0000313" key="2">
    <source>
        <dbReference type="Proteomes" id="UP000265520"/>
    </source>
</evidence>
<dbReference type="EMBL" id="LXQA010021231">
    <property type="protein sequence ID" value="MCH91817.1"/>
    <property type="molecule type" value="Genomic_DNA"/>
</dbReference>
<dbReference type="Proteomes" id="UP000265520">
    <property type="component" value="Unassembled WGS sequence"/>
</dbReference>
<proteinExistence type="predicted"/>
<gene>
    <name evidence="1" type="ORF">A2U01_0012747</name>
</gene>
<sequence length="71" mass="8434">VHVVPDNVSNIYPWEEHNFSSDSEKWLKAVNDEMHSFEKNHTWELVQLLKGKRAVGCKWIFKKKEGIPRIE</sequence>
<evidence type="ECO:0000313" key="1">
    <source>
        <dbReference type="EMBL" id="MCH91817.1"/>
    </source>
</evidence>
<organism evidence="1 2">
    <name type="scientific">Trifolium medium</name>
    <dbReference type="NCBI Taxonomy" id="97028"/>
    <lineage>
        <taxon>Eukaryota</taxon>
        <taxon>Viridiplantae</taxon>
        <taxon>Streptophyta</taxon>
        <taxon>Embryophyta</taxon>
        <taxon>Tracheophyta</taxon>
        <taxon>Spermatophyta</taxon>
        <taxon>Magnoliopsida</taxon>
        <taxon>eudicotyledons</taxon>
        <taxon>Gunneridae</taxon>
        <taxon>Pentapetalae</taxon>
        <taxon>rosids</taxon>
        <taxon>fabids</taxon>
        <taxon>Fabales</taxon>
        <taxon>Fabaceae</taxon>
        <taxon>Papilionoideae</taxon>
        <taxon>50 kb inversion clade</taxon>
        <taxon>NPAAA clade</taxon>
        <taxon>Hologalegina</taxon>
        <taxon>IRL clade</taxon>
        <taxon>Trifolieae</taxon>
        <taxon>Trifolium</taxon>
    </lineage>
</organism>
<dbReference type="AlphaFoldDB" id="A0A392MWD2"/>
<keyword evidence="2" id="KW-1185">Reference proteome</keyword>
<accession>A0A392MWD2</accession>